<accession>H1UUD9</accession>
<gene>
    <name evidence="2" type="primary">Ten-m-RC</name>
</gene>
<protein>
    <submittedName>
        <fullName evidence="2">MIP33282p1</fullName>
    </submittedName>
</protein>
<evidence type="ECO:0000256" key="1">
    <source>
        <dbReference type="SAM" id="MobiDB-lite"/>
    </source>
</evidence>
<feature type="compositionally biased region" description="Polar residues" evidence="1">
    <location>
        <begin position="266"/>
        <end position="277"/>
    </location>
</feature>
<dbReference type="EMBL" id="BT133023">
    <property type="protein sequence ID" value="AEX91660.1"/>
    <property type="molecule type" value="mRNA"/>
</dbReference>
<evidence type="ECO:0000313" key="2">
    <source>
        <dbReference type="EMBL" id="AEX91660.1"/>
    </source>
</evidence>
<proteinExistence type="evidence at transcript level"/>
<feature type="compositionally biased region" description="Low complexity" evidence="1">
    <location>
        <begin position="94"/>
        <end position="105"/>
    </location>
</feature>
<name>H1UUD9_DROME</name>
<dbReference type="AlphaFoldDB" id="H1UUD9"/>
<feature type="non-terminal residue" evidence="2">
    <location>
        <position position="1"/>
    </location>
</feature>
<feature type="region of interest" description="Disordered" evidence="1">
    <location>
        <begin position="165"/>
        <end position="185"/>
    </location>
</feature>
<dbReference type="VEuPathDB" id="VectorBase:FBgn0004449"/>
<feature type="region of interest" description="Disordered" evidence="1">
    <location>
        <begin position="230"/>
        <end position="277"/>
    </location>
</feature>
<reference evidence="2" key="1">
    <citation type="submission" date="2012-01" db="EMBL/GenBank/DDBJ databases">
        <authorList>
            <person name="Carlson J."/>
            <person name="Booth B."/>
            <person name="Frise E."/>
            <person name="Sandler J."/>
            <person name="Wan K."/>
            <person name="Yu C."/>
            <person name="Celniker S."/>
        </authorList>
    </citation>
    <scope>NUCLEOTIDE SEQUENCE</scope>
</reference>
<organism evidence="2">
    <name type="scientific">Drosophila melanogaster</name>
    <name type="common">Fruit fly</name>
    <dbReference type="NCBI Taxonomy" id="7227"/>
    <lineage>
        <taxon>Eukaryota</taxon>
        <taxon>Metazoa</taxon>
        <taxon>Ecdysozoa</taxon>
        <taxon>Arthropoda</taxon>
        <taxon>Hexapoda</taxon>
        <taxon>Insecta</taxon>
        <taxon>Pterygota</taxon>
        <taxon>Neoptera</taxon>
        <taxon>Endopterygota</taxon>
        <taxon>Diptera</taxon>
        <taxon>Brachycera</taxon>
        <taxon>Muscomorpha</taxon>
        <taxon>Ephydroidea</taxon>
        <taxon>Drosophilidae</taxon>
        <taxon>Drosophila</taxon>
        <taxon>Sophophora</taxon>
    </lineage>
</organism>
<feature type="region of interest" description="Disordered" evidence="1">
    <location>
        <begin position="58"/>
        <end position="146"/>
    </location>
</feature>
<dbReference type="OrthoDB" id="442731at2759"/>
<feature type="compositionally biased region" description="Acidic residues" evidence="1">
    <location>
        <begin position="252"/>
        <end position="261"/>
    </location>
</feature>
<dbReference type="ExpressionAtlas" id="H1UUD9">
    <property type="expression patterns" value="baseline and differential"/>
</dbReference>
<feature type="compositionally biased region" description="Basic and acidic residues" evidence="1">
    <location>
        <begin position="62"/>
        <end position="74"/>
    </location>
</feature>
<sequence length="329" mass="35723">GTQRSEDTPDTSYDYVYEDEVEPETTPSLIRRTKTGQQFGKSLNSNLRSAAKTLVNKRRKYDHGTVEAEHIKHEEEEEEDEQKLERHEAIGMATELTTESETSTLPAVIDDDNQSDNSSSGPTPETTVRSDTDDIVEINTPPSQTAQRTFAAVSHQPAIEHDFQIKGTDAGGLQTEKPATDDINNERDLADNYEADSCVPEPPPRMPDCPCSCLPPPAPIYLDDTVDIDSAPPAKTVTTSTISAPINPFHSEEEDDEDGVRDEEQTPSSSTATNLPSTEIDNHIAAFTEPAVGAGGVPFACPDVMPVLILEGELCTMHLLLTSASLTSV</sequence>
<dbReference type="Bgee" id="FBgn0004449">
    <property type="expression patterns" value="Expressed in hemocyte (sensu Nematoda and Protostomia) in post-embryonic organism and 246 other cell types or tissues"/>
</dbReference>